<keyword evidence="3" id="KW-1185">Reference proteome</keyword>
<feature type="region of interest" description="Disordered" evidence="1">
    <location>
        <begin position="1"/>
        <end position="34"/>
    </location>
</feature>
<evidence type="ECO:0000313" key="2">
    <source>
        <dbReference type="EMBL" id="MFD0888157.1"/>
    </source>
</evidence>
<protein>
    <submittedName>
        <fullName evidence="2">Uncharacterized protein</fullName>
    </submittedName>
</protein>
<organism evidence="2 3">
    <name type="scientific">Streptosporangium algeriense</name>
    <dbReference type="NCBI Taxonomy" id="1682748"/>
    <lineage>
        <taxon>Bacteria</taxon>
        <taxon>Bacillati</taxon>
        <taxon>Actinomycetota</taxon>
        <taxon>Actinomycetes</taxon>
        <taxon>Streptosporangiales</taxon>
        <taxon>Streptosporangiaceae</taxon>
        <taxon>Streptosporangium</taxon>
    </lineage>
</organism>
<name>A0ABW3DZC0_9ACTN</name>
<proteinExistence type="predicted"/>
<accession>A0ABW3DZC0</accession>
<feature type="non-terminal residue" evidence="2">
    <location>
        <position position="74"/>
    </location>
</feature>
<reference evidence="3" key="1">
    <citation type="journal article" date="2019" name="Int. J. Syst. Evol. Microbiol.">
        <title>The Global Catalogue of Microorganisms (GCM) 10K type strain sequencing project: providing services to taxonomists for standard genome sequencing and annotation.</title>
        <authorList>
            <consortium name="The Broad Institute Genomics Platform"/>
            <consortium name="The Broad Institute Genome Sequencing Center for Infectious Disease"/>
            <person name="Wu L."/>
            <person name="Ma J."/>
        </authorList>
    </citation>
    <scope>NUCLEOTIDE SEQUENCE [LARGE SCALE GENOMIC DNA]</scope>
    <source>
        <strain evidence="3">CCUG 62974</strain>
    </source>
</reference>
<dbReference type="EMBL" id="JBHTHX010001208">
    <property type="protein sequence ID" value="MFD0888157.1"/>
    <property type="molecule type" value="Genomic_DNA"/>
</dbReference>
<evidence type="ECO:0000313" key="3">
    <source>
        <dbReference type="Proteomes" id="UP001597024"/>
    </source>
</evidence>
<feature type="region of interest" description="Disordered" evidence="1">
    <location>
        <begin position="41"/>
        <end position="60"/>
    </location>
</feature>
<sequence>MRQDRNARAVPRGRTGRYGPAIPMIDAGHRPRHTRWAGRGREVSWRGRGTGREGPVGGRGVREMTAADAVAVGE</sequence>
<dbReference type="Proteomes" id="UP001597024">
    <property type="component" value="Unassembled WGS sequence"/>
</dbReference>
<gene>
    <name evidence="2" type="ORF">ACFQ08_26755</name>
</gene>
<comment type="caution">
    <text evidence="2">The sequence shown here is derived from an EMBL/GenBank/DDBJ whole genome shotgun (WGS) entry which is preliminary data.</text>
</comment>
<evidence type="ECO:0000256" key="1">
    <source>
        <dbReference type="SAM" id="MobiDB-lite"/>
    </source>
</evidence>